<name>A0A0F3H042_9BACT</name>
<comment type="caution">
    <text evidence="1">The sequence shown here is derived from an EMBL/GenBank/DDBJ whole genome shotgun (WGS) entry which is preliminary data.</text>
</comment>
<organism evidence="1 2">
    <name type="scientific">Candidatus Magnetobacterium bavaricum</name>
    <dbReference type="NCBI Taxonomy" id="29290"/>
    <lineage>
        <taxon>Bacteria</taxon>
        <taxon>Pseudomonadati</taxon>
        <taxon>Nitrospirota</taxon>
        <taxon>Thermodesulfovibrionia</taxon>
        <taxon>Thermodesulfovibrionales</taxon>
        <taxon>Candidatus Magnetobacteriaceae</taxon>
        <taxon>Candidatus Magnetobacterium</taxon>
    </lineage>
</organism>
<dbReference type="Proteomes" id="UP000033423">
    <property type="component" value="Unassembled WGS sequence"/>
</dbReference>
<reference evidence="1 2" key="1">
    <citation type="submission" date="2015-02" db="EMBL/GenBank/DDBJ databases">
        <title>Single-cell genomics of uncultivated deep-branching MTB reveals a conserved set of magnetosome genes.</title>
        <authorList>
            <person name="Kolinko S."/>
            <person name="Richter M."/>
            <person name="Glockner F.O."/>
            <person name="Brachmann A."/>
            <person name="Schuler D."/>
        </authorList>
    </citation>
    <scope>NUCLEOTIDE SEQUENCE [LARGE SCALE GENOMIC DNA]</scope>
    <source>
        <strain evidence="1">TM-1</strain>
    </source>
</reference>
<dbReference type="AlphaFoldDB" id="A0A0F3H042"/>
<sequence length="64" mass="7329">MKNGIARGSARGLDVAVDHYLRHYWRNTRSPGQIIYELPVSPVYNPFLLHYVSFTTSSLHLPCL</sequence>
<protein>
    <submittedName>
        <fullName evidence="1">Uncharacterized protein</fullName>
    </submittedName>
</protein>
<proteinExistence type="predicted"/>
<gene>
    <name evidence="1" type="ORF">MBAV_000300</name>
</gene>
<accession>A0A0F3H042</accession>
<evidence type="ECO:0000313" key="1">
    <source>
        <dbReference type="EMBL" id="KJU87505.1"/>
    </source>
</evidence>
<keyword evidence="2" id="KW-1185">Reference proteome</keyword>
<dbReference type="EMBL" id="LACI01000140">
    <property type="protein sequence ID" value="KJU87505.1"/>
    <property type="molecule type" value="Genomic_DNA"/>
</dbReference>
<evidence type="ECO:0000313" key="2">
    <source>
        <dbReference type="Proteomes" id="UP000033423"/>
    </source>
</evidence>